<gene>
    <name evidence="1" type="ORF">J5X75_27110</name>
</gene>
<protein>
    <submittedName>
        <fullName evidence="1">Uncharacterized protein</fullName>
    </submittedName>
</protein>
<dbReference type="Proteomes" id="UP000679690">
    <property type="component" value="Unassembled WGS sequence"/>
</dbReference>
<evidence type="ECO:0000313" key="2">
    <source>
        <dbReference type="Proteomes" id="UP000679690"/>
    </source>
</evidence>
<sequence>MSDLSGAFGLRSVTPATVEVDFGAGPQTMTAATAVLDLMHRVPADGPVDFTALDAFPRSRNILWSGADRGLAEALRPRPRIRFLEWRDPVGDIDLTGTAVGALRVLGCGELRSLRLPGMETLLLAGRSRSLRVDLPDAGYDVSLRWFPDGLHRMRDAGEPGVRLSDGLHRMRGGGEPGVRLPDGLHRVRNLWLRVGAGVSASVLSGLTELTDLRVDFEDPRSTLEDPHLLAACSRLRAVSLFGAYALGPDDLPDLPELRRLEVDGIRRSVAGALRDRYRGSAVRVRIRGDVADAWLARNLGNPFRNWVEESEAAAEEAGSAYARALAAAEGIVPSAPDRLPRAERALRRFIADVNGLDQRYGVIETAEREQVWDVYLDLAARFHVPAREGPAEWFDDGREF</sequence>
<comment type="caution">
    <text evidence="1">The sequence shown here is derived from an EMBL/GenBank/DDBJ whole genome shotgun (WGS) entry which is preliminary data.</text>
</comment>
<name>A0ABS3UQX6_9ACTN</name>
<organism evidence="1 2">
    <name type="scientific">Actinoplanes flavus</name>
    <dbReference type="NCBI Taxonomy" id="2820290"/>
    <lineage>
        <taxon>Bacteria</taxon>
        <taxon>Bacillati</taxon>
        <taxon>Actinomycetota</taxon>
        <taxon>Actinomycetes</taxon>
        <taxon>Micromonosporales</taxon>
        <taxon>Micromonosporaceae</taxon>
        <taxon>Actinoplanes</taxon>
    </lineage>
</organism>
<accession>A0ABS3UQX6</accession>
<dbReference type="EMBL" id="JAGFNS010000019">
    <property type="protein sequence ID" value="MBO3741184.1"/>
    <property type="molecule type" value="Genomic_DNA"/>
</dbReference>
<evidence type="ECO:0000313" key="1">
    <source>
        <dbReference type="EMBL" id="MBO3741184.1"/>
    </source>
</evidence>
<reference evidence="1 2" key="1">
    <citation type="submission" date="2021-03" db="EMBL/GenBank/DDBJ databases">
        <title>Actinoplanes flavus sp. nov., a novel actinomycete isolated from Coconut Palm rhizosphere soil.</title>
        <authorList>
            <person name="Luo X."/>
        </authorList>
    </citation>
    <scope>NUCLEOTIDE SEQUENCE [LARGE SCALE GENOMIC DNA]</scope>
    <source>
        <strain evidence="1 2">NEAU-H7</strain>
    </source>
</reference>
<proteinExistence type="predicted"/>
<dbReference type="RefSeq" id="WP_208470332.1">
    <property type="nucleotide sequence ID" value="NZ_JAGFNS010000019.1"/>
</dbReference>
<keyword evidence="2" id="KW-1185">Reference proteome</keyword>